<comment type="pathway">
    <text evidence="3">Secondary metabolite biosynthesis.</text>
</comment>
<accession>A0A2R6NW30</accession>
<evidence type="ECO:0000256" key="5">
    <source>
        <dbReference type="ARBA" id="ARBA00022617"/>
    </source>
</evidence>
<dbReference type="PRINTS" id="PR00463">
    <property type="entry name" value="EP450I"/>
</dbReference>
<dbReference type="STRING" id="98765.A0A2R6NW30"/>
<dbReference type="InterPro" id="IPR017972">
    <property type="entry name" value="Cyt_P450_CS"/>
</dbReference>
<evidence type="ECO:0000256" key="3">
    <source>
        <dbReference type="ARBA" id="ARBA00005179"/>
    </source>
</evidence>
<keyword evidence="6" id="KW-0812">Transmembrane</keyword>
<evidence type="ECO:0000256" key="4">
    <source>
        <dbReference type="ARBA" id="ARBA00010617"/>
    </source>
</evidence>
<dbReference type="Gene3D" id="1.10.630.10">
    <property type="entry name" value="Cytochrome P450"/>
    <property type="match status" value="1"/>
</dbReference>
<evidence type="ECO:0000313" key="15">
    <source>
        <dbReference type="EMBL" id="PSR77910.1"/>
    </source>
</evidence>
<evidence type="ECO:0000256" key="8">
    <source>
        <dbReference type="ARBA" id="ARBA00022989"/>
    </source>
</evidence>
<keyword evidence="12" id="KW-0472">Membrane</keyword>
<comment type="similarity">
    <text evidence="4 14">Belongs to the cytochrome P450 family.</text>
</comment>
<dbReference type="InterPro" id="IPR036396">
    <property type="entry name" value="Cyt_P450_sf"/>
</dbReference>
<dbReference type="InterPro" id="IPR002401">
    <property type="entry name" value="Cyt_P450_E_grp-I"/>
</dbReference>
<dbReference type="GO" id="GO:0005506">
    <property type="term" value="F:iron ion binding"/>
    <property type="evidence" value="ECO:0007669"/>
    <property type="project" value="InterPro"/>
</dbReference>
<evidence type="ECO:0000256" key="1">
    <source>
        <dbReference type="ARBA" id="ARBA00001971"/>
    </source>
</evidence>
<evidence type="ECO:0000256" key="9">
    <source>
        <dbReference type="ARBA" id="ARBA00023002"/>
    </source>
</evidence>
<dbReference type="GO" id="GO:0016705">
    <property type="term" value="F:oxidoreductase activity, acting on paired donors, with incorporation or reduction of molecular oxygen"/>
    <property type="evidence" value="ECO:0007669"/>
    <property type="project" value="InterPro"/>
</dbReference>
<dbReference type="PRINTS" id="PR00385">
    <property type="entry name" value="P450"/>
</dbReference>
<keyword evidence="5 13" id="KW-0349">Heme</keyword>
<dbReference type="PANTHER" id="PTHR46300">
    <property type="entry name" value="P450, PUTATIVE (EUROFUNG)-RELATED-RELATED"/>
    <property type="match status" value="1"/>
</dbReference>
<evidence type="ECO:0000256" key="11">
    <source>
        <dbReference type="ARBA" id="ARBA00023033"/>
    </source>
</evidence>
<dbReference type="InterPro" id="IPR001128">
    <property type="entry name" value="Cyt_P450"/>
</dbReference>
<evidence type="ECO:0008006" key="17">
    <source>
        <dbReference type="Google" id="ProtNLM"/>
    </source>
</evidence>
<dbReference type="AlphaFoldDB" id="A0A2R6NW30"/>
<dbReference type="PANTHER" id="PTHR46300:SF2">
    <property type="entry name" value="CYTOCHROME P450 MONOOXYGENASE ALNH-RELATED"/>
    <property type="match status" value="1"/>
</dbReference>
<evidence type="ECO:0000256" key="14">
    <source>
        <dbReference type="RuleBase" id="RU000461"/>
    </source>
</evidence>
<comment type="subcellular location">
    <subcellularLocation>
        <location evidence="2">Membrane</location>
    </subcellularLocation>
</comment>
<dbReference type="SUPFAM" id="SSF48264">
    <property type="entry name" value="Cytochrome P450"/>
    <property type="match status" value="1"/>
</dbReference>
<name>A0A2R6NW30_9APHY</name>
<evidence type="ECO:0000313" key="16">
    <source>
        <dbReference type="Proteomes" id="UP000186601"/>
    </source>
</evidence>
<evidence type="ECO:0000256" key="2">
    <source>
        <dbReference type="ARBA" id="ARBA00004370"/>
    </source>
</evidence>
<organism evidence="15 16">
    <name type="scientific">Hermanssonia centrifuga</name>
    <dbReference type="NCBI Taxonomy" id="98765"/>
    <lineage>
        <taxon>Eukaryota</taxon>
        <taxon>Fungi</taxon>
        <taxon>Dikarya</taxon>
        <taxon>Basidiomycota</taxon>
        <taxon>Agaricomycotina</taxon>
        <taxon>Agaricomycetes</taxon>
        <taxon>Polyporales</taxon>
        <taxon>Meruliaceae</taxon>
        <taxon>Hermanssonia</taxon>
    </lineage>
</organism>
<dbReference type="GO" id="GO:0016020">
    <property type="term" value="C:membrane"/>
    <property type="evidence" value="ECO:0007669"/>
    <property type="project" value="UniProtKB-SubCell"/>
</dbReference>
<dbReference type="Pfam" id="PF00067">
    <property type="entry name" value="p450"/>
    <property type="match status" value="2"/>
</dbReference>
<dbReference type="Proteomes" id="UP000186601">
    <property type="component" value="Unassembled WGS sequence"/>
</dbReference>
<gene>
    <name evidence="15" type="ORF">PHLCEN_2v7652</name>
</gene>
<evidence type="ECO:0000256" key="13">
    <source>
        <dbReference type="PIRSR" id="PIRSR602401-1"/>
    </source>
</evidence>
<comment type="cofactor">
    <cofactor evidence="1 13">
        <name>heme</name>
        <dbReference type="ChEBI" id="CHEBI:30413"/>
    </cofactor>
</comment>
<sequence length="158" mass="17966">MTLYPDVMRRAQGEIDNVVGRDRKPTFEDEDHLPYITAIVKEVLRWRPVAPLDALVFENIWAINHDSTYFPEPDEFRPERYLDSNGVLAEPLHDTHHHGHLSFGSGRRICIGQYFASQSLFIAIATILWAVNIEQALDSDGRPIIPSRTDTVDDGVVV</sequence>
<evidence type="ECO:0000256" key="12">
    <source>
        <dbReference type="ARBA" id="ARBA00023136"/>
    </source>
</evidence>
<dbReference type="GO" id="GO:0004497">
    <property type="term" value="F:monooxygenase activity"/>
    <property type="evidence" value="ECO:0007669"/>
    <property type="project" value="UniProtKB-KW"/>
</dbReference>
<keyword evidence="7 13" id="KW-0479">Metal-binding</keyword>
<keyword evidence="11 14" id="KW-0503">Monooxygenase</keyword>
<dbReference type="OrthoDB" id="2789670at2759"/>
<keyword evidence="9 14" id="KW-0560">Oxidoreductase</keyword>
<dbReference type="PROSITE" id="PS00086">
    <property type="entry name" value="CYTOCHROME_P450"/>
    <property type="match status" value="1"/>
</dbReference>
<dbReference type="GO" id="GO:0020037">
    <property type="term" value="F:heme binding"/>
    <property type="evidence" value="ECO:0007669"/>
    <property type="project" value="InterPro"/>
</dbReference>
<keyword evidence="8" id="KW-1133">Transmembrane helix</keyword>
<evidence type="ECO:0000256" key="6">
    <source>
        <dbReference type="ARBA" id="ARBA00022692"/>
    </source>
</evidence>
<keyword evidence="16" id="KW-1185">Reference proteome</keyword>
<keyword evidence="10 13" id="KW-0408">Iron</keyword>
<dbReference type="EMBL" id="MLYV02000768">
    <property type="protein sequence ID" value="PSR77910.1"/>
    <property type="molecule type" value="Genomic_DNA"/>
</dbReference>
<comment type="caution">
    <text evidence="15">The sequence shown here is derived from an EMBL/GenBank/DDBJ whole genome shotgun (WGS) entry which is preliminary data.</text>
</comment>
<feature type="binding site" description="axial binding residue" evidence="13">
    <location>
        <position position="110"/>
    </location>
    <ligand>
        <name>heme</name>
        <dbReference type="ChEBI" id="CHEBI:30413"/>
    </ligand>
    <ligandPart>
        <name>Fe</name>
        <dbReference type="ChEBI" id="CHEBI:18248"/>
    </ligandPart>
</feature>
<evidence type="ECO:0000256" key="7">
    <source>
        <dbReference type="ARBA" id="ARBA00022723"/>
    </source>
</evidence>
<proteinExistence type="inferred from homology"/>
<dbReference type="InterPro" id="IPR050364">
    <property type="entry name" value="Cytochrome_P450_fung"/>
</dbReference>
<protein>
    <recommendedName>
        <fullName evidence="17">Cytochrome P450</fullName>
    </recommendedName>
</protein>
<evidence type="ECO:0000256" key="10">
    <source>
        <dbReference type="ARBA" id="ARBA00023004"/>
    </source>
</evidence>
<reference evidence="15 16" key="1">
    <citation type="submission" date="2018-02" db="EMBL/GenBank/DDBJ databases">
        <title>Genome sequence of the basidiomycete white-rot fungus Phlebia centrifuga.</title>
        <authorList>
            <person name="Granchi Z."/>
            <person name="Peng M."/>
            <person name="de Vries R.P."/>
            <person name="Hilden K."/>
            <person name="Makela M.R."/>
            <person name="Grigoriev I."/>
            <person name="Riley R."/>
        </authorList>
    </citation>
    <scope>NUCLEOTIDE SEQUENCE [LARGE SCALE GENOMIC DNA]</scope>
    <source>
        <strain evidence="15 16">FBCC195</strain>
    </source>
</reference>